<evidence type="ECO:0000313" key="4">
    <source>
        <dbReference type="EMBL" id="RRO13832.1"/>
    </source>
</evidence>
<dbReference type="OrthoDB" id="9805171at2"/>
<evidence type="ECO:0000313" key="5">
    <source>
        <dbReference type="Proteomes" id="UP000274515"/>
    </source>
</evidence>
<dbReference type="PANTHER" id="PTHR43861:SF1">
    <property type="entry name" value="TRANS-ACONITATE 2-METHYLTRANSFERASE"/>
    <property type="match status" value="1"/>
</dbReference>
<dbReference type="SUPFAM" id="SSF53335">
    <property type="entry name" value="S-adenosyl-L-methionine-dependent methyltransferases"/>
    <property type="match status" value="1"/>
</dbReference>
<reference evidence="4 5" key="1">
    <citation type="submission" date="2018-11" db="EMBL/GenBank/DDBJ databases">
        <title>Saccharopolyspora rhizosphaerae sp. nov., an actinomycete isolated from rhizosphere soil in Thailand.</title>
        <authorList>
            <person name="Intra B."/>
            <person name="Euanorasetr J."/>
            <person name="Take A."/>
            <person name="Inahashi Y."/>
            <person name="Mori M."/>
            <person name="Panbangred W."/>
            <person name="Matsumoto A."/>
        </authorList>
    </citation>
    <scope>NUCLEOTIDE SEQUENCE [LARGE SCALE GENOMIC DNA]</scope>
    <source>
        <strain evidence="4 5">H219</strain>
    </source>
</reference>
<dbReference type="GO" id="GO:0032259">
    <property type="term" value="P:methylation"/>
    <property type="evidence" value="ECO:0007669"/>
    <property type="project" value="UniProtKB-KW"/>
</dbReference>
<name>A0A426JLG9_9PSEU</name>
<proteinExistence type="predicted"/>
<sequence length="173" mass="18572">MLTAFAELTSGPVADVGCGTGNATAVLHRLGVDVFGVDIAGEMLEHARERLPGVRFTQGSMSELDMPEESLGGIVSWYSIVHTAFADLPGAFTEFARVLAPGGHLLLAFQTGGATHHLTEAFEERVDLAFLRHEPEEVADLLARAGLSPRATLVRQPDGERTPQAFLLARKPR</sequence>
<accession>A0A426JLG9</accession>
<dbReference type="InterPro" id="IPR029063">
    <property type="entry name" value="SAM-dependent_MTases_sf"/>
</dbReference>
<evidence type="ECO:0000256" key="1">
    <source>
        <dbReference type="ARBA" id="ARBA00022603"/>
    </source>
</evidence>
<gene>
    <name evidence="4" type="ORF">EIL87_21880</name>
</gene>
<evidence type="ECO:0000259" key="3">
    <source>
        <dbReference type="Pfam" id="PF13649"/>
    </source>
</evidence>
<dbReference type="CDD" id="cd02440">
    <property type="entry name" value="AdoMet_MTases"/>
    <property type="match status" value="1"/>
</dbReference>
<dbReference type="EMBL" id="RSAA01000026">
    <property type="protein sequence ID" value="RRO13832.1"/>
    <property type="molecule type" value="Genomic_DNA"/>
</dbReference>
<dbReference type="Gene3D" id="3.40.50.150">
    <property type="entry name" value="Vaccinia Virus protein VP39"/>
    <property type="match status" value="1"/>
</dbReference>
<dbReference type="InterPro" id="IPR041698">
    <property type="entry name" value="Methyltransf_25"/>
</dbReference>
<dbReference type="GO" id="GO:0008168">
    <property type="term" value="F:methyltransferase activity"/>
    <property type="evidence" value="ECO:0007669"/>
    <property type="project" value="UniProtKB-KW"/>
</dbReference>
<dbReference type="PANTHER" id="PTHR43861">
    <property type="entry name" value="TRANS-ACONITATE 2-METHYLTRANSFERASE-RELATED"/>
    <property type="match status" value="1"/>
</dbReference>
<dbReference type="Pfam" id="PF13649">
    <property type="entry name" value="Methyltransf_25"/>
    <property type="match status" value="1"/>
</dbReference>
<keyword evidence="5" id="KW-1185">Reference proteome</keyword>
<organism evidence="4 5">
    <name type="scientific">Saccharopolyspora rhizosphaerae</name>
    <dbReference type="NCBI Taxonomy" id="2492662"/>
    <lineage>
        <taxon>Bacteria</taxon>
        <taxon>Bacillati</taxon>
        <taxon>Actinomycetota</taxon>
        <taxon>Actinomycetes</taxon>
        <taxon>Pseudonocardiales</taxon>
        <taxon>Pseudonocardiaceae</taxon>
        <taxon>Saccharopolyspora</taxon>
    </lineage>
</organism>
<keyword evidence="1 4" id="KW-0489">Methyltransferase</keyword>
<keyword evidence="2 4" id="KW-0808">Transferase</keyword>
<protein>
    <submittedName>
        <fullName evidence="4">Class I SAM-dependent methyltransferase</fullName>
    </submittedName>
</protein>
<evidence type="ECO:0000256" key="2">
    <source>
        <dbReference type="ARBA" id="ARBA00022679"/>
    </source>
</evidence>
<dbReference type="Proteomes" id="UP000274515">
    <property type="component" value="Unassembled WGS sequence"/>
</dbReference>
<feature type="domain" description="Methyltransferase" evidence="3">
    <location>
        <begin position="13"/>
        <end position="103"/>
    </location>
</feature>
<dbReference type="AlphaFoldDB" id="A0A426JLG9"/>
<comment type="caution">
    <text evidence="4">The sequence shown here is derived from an EMBL/GenBank/DDBJ whole genome shotgun (WGS) entry which is preliminary data.</text>
</comment>